<keyword evidence="2" id="KW-0288">FMN</keyword>
<dbReference type="InterPro" id="IPR036661">
    <property type="entry name" value="Luciferase-like_sf"/>
</dbReference>
<evidence type="ECO:0000256" key="2">
    <source>
        <dbReference type="ARBA" id="ARBA00022643"/>
    </source>
</evidence>
<dbReference type="InterPro" id="IPR011251">
    <property type="entry name" value="Luciferase-like_dom"/>
</dbReference>
<evidence type="ECO:0000313" key="6">
    <source>
        <dbReference type="EMBL" id="TJZ77143.1"/>
    </source>
</evidence>
<dbReference type="EMBL" id="SUMD01000006">
    <property type="protein sequence ID" value="TJZ77143.1"/>
    <property type="molecule type" value="Genomic_DNA"/>
</dbReference>
<dbReference type="Proteomes" id="UP000305109">
    <property type="component" value="Unassembled WGS sequence"/>
</dbReference>
<evidence type="ECO:0000256" key="1">
    <source>
        <dbReference type="ARBA" id="ARBA00022630"/>
    </source>
</evidence>
<dbReference type="InterPro" id="IPR050172">
    <property type="entry name" value="SsuD_RutA_monooxygenase"/>
</dbReference>
<dbReference type="PANTHER" id="PTHR42847:SF4">
    <property type="entry name" value="ALKANESULFONATE MONOOXYGENASE-RELATED"/>
    <property type="match status" value="1"/>
</dbReference>
<dbReference type="PANTHER" id="PTHR42847">
    <property type="entry name" value="ALKANESULFONATE MONOOXYGENASE"/>
    <property type="match status" value="1"/>
</dbReference>
<accession>A0ABY2RIT8</accession>
<keyword evidence="7" id="KW-1185">Reference proteome</keyword>
<evidence type="ECO:0000313" key="7">
    <source>
        <dbReference type="Proteomes" id="UP000305109"/>
    </source>
</evidence>
<organism evidence="6 7">
    <name type="scientific">Rhodococcus oryzae</name>
    <dbReference type="NCBI Taxonomy" id="2571143"/>
    <lineage>
        <taxon>Bacteria</taxon>
        <taxon>Bacillati</taxon>
        <taxon>Actinomycetota</taxon>
        <taxon>Actinomycetes</taxon>
        <taxon>Mycobacteriales</taxon>
        <taxon>Nocardiaceae</taxon>
        <taxon>Rhodococcus</taxon>
    </lineage>
</organism>
<keyword evidence="1" id="KW-0285">Flavoprotein</keyword>
<keyword evidence="4" id="KW-0503">Monooxygenase</keyword>
<evidence type="ECO:0000256" key="4">
    <source>
        <dbReference type="ARBA" id="ARBA00023033"/>
    </source>
</evidence>
<sequence length="292" mass="31084">MRLGLHALGIGTGARREVIDAVAVAADDSGFATLWAGEHVVMVDRPTSRYPYADDGRIAVPAVADWLDPMIGLSFAAAATRRIHIATGILLLPEHNPVLLAKQAATLDLMSGGRLTLGVGIGWSEEEFAALGVPFARRGPRAAEYVAAMRTLWRDDVASFDGEFVSFDAVRVNPKPVRDRRIPIVVGGNSDPALRRAATWGDGWYGFNLSDALEAAERIDTLRGLCREVGRDPGELRMAVALRDVDLGDVTALACAGVDELVLVAAPPDDAGAAADWVRSIADRWLPAIASA</sequence>
<dbReference type="Gene3D" id="3.20.20.30">
    <property type="entry name" value="Luciferase-like domain"/>
    <property type="match status" value="1"/>
</dbReference>
<keyword evidence="3" id="KW-0560">Oxidoreductase</keyword>
<dbReference type="RefSeq" id="WP_136910530.1">
    <property type="nucleotide sequence ID" value="NZ_SUMD01000006.1"/>
</dbReference>
<dbReference type="Pfam" id="PF00296">
    <property type="entry name" value="Bac_luciferase"/>
    <property type="match status" value="1"/>
</dbReference>
<protein>
    <submittedName>
        <fullName evidence="6">LLM class F420-dependent oxidoreductase</fullName>
    </submittedName>
</protein>
<proteinExistence type="predicted"/>
<reference evidence="6 7" key="1">
    <citation type="submission" date="2019-04" db="EMBL/GenBank/DDBJ databases">
        <title>Rhodococcus oryzae sp. nov., a novel actinomycete isolated from rhizosphere soil of rice (Oryza sativa L.).</title>
        <authorList>
            <person name="Li C."/>
        </authorList>
    </citation>
    <scope>NUCLEOTIDE SEQUENCE [LARGE SCALE GENOMIC DNA]</scope>
    <source>
        <strain evidence="6 7">NEAU-CX67</strain>
    </source>
</reference>
<evidence type="ECO:0000259" key="5">
    <source>
        <dbReference type="Pfam" id="PF00296"/>
    </source>
</evidence>
<dbReference type="SUPFAM" id="SSF51679">
    <property type="entry name" value="Bacterial luciferase-like"/>
    <property type="match status" value="1"/>
</dbReference>
<feature type="domain" description="Luciferase-like" evidence="5">
    <location>
        <begin position="18"/>
        <end position="242"/>
    </location>
</feature>
<dbReference type="NCBIfam" id="TIGR03619">
    <property type="entry name" value="F420_Rv2161c"/>
    <property type="match status" value="1"/>
</dbReference>
<evidence type="ECO:0000256" key="3">
    <source>
        <dbReference type="ARBA" id="ARBA00023002"/>
    </source>
</evidence>
<gene>
    <name evidence="6" type="ORF">FCG67_15020</name>
</gene>
<name>A0ABY2RIT8_9NOCA</name>
<comment type="caution">
    <text evidence="6">The sequence shown here is derived from an EMBL/GenBank/DDBJ whole genome shotgun (WGS) entry which is preliminary data.</text>
</comment>
<dbReference type="InterPro" id="IPR019921">
    <property type="entry name" value="Lucif-like_OxRdtase_Rv2161c"/>
</dbReference>